<dbReference type="Proteomes" id="UP001176961">
    <property type="component" value="Unassembled WGS sequence"/>
</dbReference>
<dbReference type="PANTHER" id="PTHR44411">
    <property type="entry name" value="THO COMPLEX SUBUNIT 6 HOMOLOG"/>
    <property type="match status" value="1"/>
</dbReference>
<evidence type="ECO:0000313" key="5">
    <source>
        <dbReference type="EMBL" id="CAJ0606849.1"/>
    </source>
</evidence>
<evidence type="ECO:0000256" key="1">
    <source>
        <dbReference type="ARBA" id="ARBA00009728"/>
    </source>
</evidence>
<dbReference type="InterPro" id="IPR015943">
    <property type="entry name" value="WD40/YVTN_repeat-like_dom_sf"/>
</dbReference>
<gene>
    <name evidence="5" type="ORF">CYNAS_LOCUS18832</name>
</gene>
<dbReference type="SMART" id="SM00320">
    <property type="entry name" value="WD40"/>
    <property type="match status" value="3"/>
</dbReference>
<dbReference type="AlphaFoldDB" id="A0AA36H9Z7"/>
<dbReference type="PANTHER" id="PTHR44411:SF1">
    <property type="entry name" value="THO COMPLEX SUBUNIT 6 HOMOLOG"/>
    <property type="match status" value="1"/>
</dbReference>
<dbReference type="GO" id="GO:0006406">
    <property type="term" value="P:mRNA export from nucleus"/>
    <property type="evidence" value="ECO:0007669"/>
    <property type="project" value="TreeGrafter"/>
</dbReference>
<proteinExistence type="inferred from homology"/>
<dbReference type="GO" id="GO:0000347">
    <property type="term" value="C:THO complex"/>
    <property type="evidence" value="ECO:0007669"/>
    <property type="project" value="TreeGrafter"/>
</dbReference>
<organism evidence="5 6">
    <name type="scientific">Cylicocyclus nassatus</name>
    <name type="common">Nematode worm</name>
    <dbReference type="NCBI Taxonomy" id="53992"/>
    <lineage>
        <taxon>Eukaryota</taxon>
        <taxon>Metazoa</taxon>
        <taxon>Ecdysozoa</taxon>
        <taxon>Nematoda</taxon>
        <taxon>Chromadorea</taxon>
        <taxon>Rhabditida</taxon>
        <taxon>Rhabditina</taxon>
        <taxon>Rhabditomorpha</taxon>
        <taxon>Strongyloidea</taxon>
        <taxon>Strongylidae</taxon>
        <taxon>Cylicocyclus</taxon>
    </lineage>
</organism>
<dbReference type="Pfam" id="PF00400">
    <property type="entry name" value="WD40"/>
    <property type="match status" value="1"/>
</dbReference>
<comment type="caution">
    <text evidence="5">The sequence shown here is derived from an EMBL/GenBank/DDBJ whole genome shotgun (WGS) entry which is preliminary data.</text>
</comment>
<feature type="repeat" description="WD" evidence="4">
    <location>
        <begin position="170"/>
        <end position="203"/>
    </location>
</feature>
<dbReference type="InterPro" id="IPR001680">
    <property type="entry name" value="WD40_rpt"/>
</dbReference>
<dbReference type="PROSITE" id="PS50294">
    <property type="entry name" value="WD_REPEATS_REGION"/>
    <property type="match status" value="1"/>
</dbReference>
<protein>
    <submittedName>
        <fullName evidence="5">Uncharacterized protein</fullName>
    </submittedName>
</protein>
<evidence type="ECO:0000256" key="2">
    <source>
        <dbReference type="ARBA" id="ARBA00022574"/>
    </source>
</evidence>
<evidence type="ECO:0000313" key="6">
    <source>
        <dbReference type="Proteomes" id="UP001176961"/>
    </source>
</evidence>
<keyword evidence="2 4" id="KW-0853">WD repeat</keyword>
<dbReference type="SUPFAM" id="SSF50978">
    <property type="entry name" value="WD40 repeat-like"/>
    <property type="match status" value="1"/>
</dbReference>
<dbReference type="Gene3D" id="2.130.10.10">
    <property type="entry name" value="YVTN repeat-like/Quinoprotein amine dehydrogenase"/>
    <property type="match status" value="1"/>
</dbReference>
<sequence length="344" mass="37647">MTARMVRAPRKPRVSNARLRYYMKIYRLAASPDESWLAASDNLCRICLFKLSDCLSSSASDESRRLSHFIQLQDAVYAMKTVDQLLVCGDTTGRVFAYDWAELVKRSEVAPKTVFNFGVFDGTQPAVAGPHEVNGLLYCAETERLYIGGAADNAVREYDINVPNKCIRSFAGHTATVCELASASHEQLLSASADGTVRVWDVRKKTGGHVIKVADEAKVSRPTFGRCVSALSVDNKFMVCGGGVNLGIWHLGMYSLATPMEGANVRHLTCEMTTDKILTGSMHPILSQWDHSGKKLSDVEGRPQSIYSILQTSAVSFTAGDSSLIDVYLNLGYVAFSLDALPLE</sequence>
<dbReference type="EMBL" id="CATQJL010000316">
    <property type="protein sequence ID" value="CAJ0606849.1"/>
    <property type="molecule type" value="Genomic_DNA"/>
</dbReference>
<evidence type="ECO:0000256" key="3">
    <source>
        <dbReference type="ARBA" id="ARBA00022737"/>
    </source>
</evidence>
<dbReference type="GO" id="GO:0000346">
    <property type="term" value="C:transcription export complex"/>
    <property type="evidence" value="ECO:0007669"/>
    <property type="project" value="TreeGrafter"/>
</dbReference>
<dbReference type="PROSITE" id="PS00678">
    <property type="entry name" value="WD_REPEATS_1"/>
    <property type="match status" value="1"/>
</dbReference>
<accession>A0AA36H9Z7</accession>
<dbReference type="InterPro" id="IPR036322">
    <property type="entry name" value="WD40_repeat_dom_sf"/>
</dbReference>
<keyword evidence="3" id="KW-0677">Repeat</keyword>
<dbReference type="InterPro" id="IPR042626">
    <property type="entry name" value="THOC6"/>
</dbReference>
<comment type="similarity">
    <text evidence="1">Belongs to the WD repeat THOC6 family.</text>
</comment>
<keyword evidence="6" id="KW-1185">Reference proteome</keyword>
<dbReference type="InterPro" id="IPR019775">
    <property type="entry name" value="WD40_repeat_CS"/>
</dbReference>
<evidence type="ECO:0000256" key="4">
    <source>
        <dbReference type="PROSITE-ProRule" id="PRU00221"/>
    </source>
</evidence>
<dbReference type="PROSITE" id="PS50082">
    <property type="entry name" value="WD_REPEATS_2"/>
    <property type="match status" value="1"/>
</dbReference>
<reference evidence="5" key="1">
    <citation type="submission" date="2023-07" db="EMBL/GenBank/DDBJ databases">
        <authorList>
            <consortium name="CYATHOMIX"/>
        </authorList>
    </citation>
    <scope>NUCLEOTIDE SEQUENCE</scope>
    <source>
        <strain evidence="5">N/A</strain>
    </source>
</reference>
<name>A0AA36H9Z7_CYLNA</name>